<organism evidence="1 2">
    <name type="scientific">Stephanodiscus triporus</name>
    <dbReference type="NCBI Taxonomy" id="2934178"/>
    <lineage>
        <taxon>Eukaryota</taxon>
        <taxon>Sar</taxon>
        <taxon>Stramenopiles</taxon>
        <taxon>Ochrophyta</taxon>
        <taxon>Bacillariophyta</taxon>
        <taxon>Coscinodiscophyceae</taxon>
        <taxon>Thalassiosirophycidae</taxon>
        <taxon>Stephanodiscales</taxon>
        <taxon>Stephanodiscaceae</taxon>
        <taxon>Stephanodiscus</taxon>
    </lineage>
</organism>
<protein>
    <recommendedName>
        <fullName evidence="3">N-acetyltransferase domain-containing protein</fullName>
    </recommendedName>
</protein>
<sequence length="110" mass="12703">MMPRRIVVVKKYGKISKLTAMRRAQLLRSWGAEVIEERLDVSQRPYATRANDTEQNGTTSTHVENLRVKRGYRRRGVGAALVRARRGRRATLGRSGRNIFPGRLRQCRRV</sequence>
<comment type="caution">
    <text evidence="1">The sequence shown here is derived from an EMBL/GenBank/DDBJ whole genome shotgun (WGS) entry which is preliminary data.</text>
</comment>
<evidence type="ECO:0000313" key="2">
    <source>
        <dbReference type="Proteomes" id="UP001530315"/>
    </source>
</evidence>
<reference evidence="1 2" key="1">
    <citation type="submission" date="2024-10" db="EMBL/GenBank/DDBJ databases">
        <title>Updated reference genomes for cyclostephanoid diatoms.</title>
        <authorList>
            <person name="Roberts W.R."/>
            <person name="Alverson A.J."/>
        </authorList>
    </citation>
    <scope>NUCLEOTIDE SEQUENCE [LARGE SCALE GENOMIC DNA]</scope>
    <source>
        <strain evidence="1 2">AJA276-08</strain>
    </source>
</reference>
<dbReference type="Proteomes" id="UP001530315">
    <property type="component" value="Unassembled WGS sequence"/>
</dbReference>
<keyword evidence="2" id="KW-1185">Reference proteome</keyword>
<gene>
    <name evidence="1" type="ORF">ACHAW5_005902</name>
</gene>
<dbReference type="AlphaFoldDB" id="A0ABD3NA43"/>
<accession>A0ABD3NA43</accession>
<proteinExistence type="predicted"/>
<dbReference type="EMBL" id="JALLAZ020001563">
    <property type="protein sequence ID" value="KAL3772918.1"/>
    <property type="molecule type" value="Genomic_DNA"/>
</dbReference>
<evidence type="ECO:0000313" key="1">
    <source>
        <dbReference type="EMBL" id="KAL3772918.1"/>
    </source>
</evidence>
<evidence type="ECO:0008006" key="3">
    <source>
        <dbReference type="Google" id="ProtNLM"/>
    </source>
</evidence>
<name>A0ABD3NA43_9STRA</name>